<evidence type="ECO:0000256" key="3">
    <source>
        <dbReference type="ARBA" id="ARBA00022729"/>
    </source>
</evidence>
<protein>
    <recommendedName>
        <fullName evidence="10">RagB/SusD domain-containing protein</fullName>
    </recommendedName>
</protein>
<dbReference type="Gene3D" id="1.25.40.390">
    <property type="match status" value="1"/>
</dbReference>
<dbReference type="AlphaFoldDB" id="A0A1Q5ZXW6"/>
<comment type="caution">
    <text evidence="8">The sequence shown here is derived from an EMBL/GenBank/DDBJ whole genome shotgun (WGS) entry which is preliminary data.</text>
</comment>
<proteinExistence type="inferred from homology"/>
<name>A0A1Q5ZXW6_9SPHI</name>
<accession>A0A1Q5ZXW6</accession>
<gene>
    <name evidence="8" type="ORF">RG47T_2059</name>
</gene>
<evidence type="ECO:0000256" key="5">
    <source>
        <dbReference type="ARBA" id="ARBA00023237"/>
    </source>
</evidence>
<comment type="similarity">
    <text evidence="2">Belongs to the SusD family.</text>
</comment>
<keyword evidence="3" id="KW-0732">Signal</keyword>
<keyword evidence="5" id="KW-0998">Cell outer membrane</keyword>
<dbReference type="EMBL" id="MPPL01000001">
    <property type="protein sequence ID" value="OKS86603.1"/>
    <property type="molecule type" value="Genomic_DNA"/>
</dbReference>
<dbReference type="Proteomes" id="UP000186720">
    <property type="component" value="Unassembled WGS sequence"/>
</dbReference>
<evidence type="ECO:0000259" key="7">
    <source>
        <dbReference type="Pfam" id="PF14322"/>
    </source>
</evidence>
<organism evidence="8 9">
    <name type="scientific">Mucilaginibacter polytrichastri</name>
    <dbReference type="NCBI Taxonomy" id="1302689"/>
    <lineage>
        <taxon>Bacteria</taxon>
        <taxon>Pseudomonadati</taxon>
        <taxon>Bacteroidota</taxon>
        <taxon>Sphingobacteriia</taxon>
        <taxon>Sphingobacteriales</taxon>
        <taxon>Sphingobacteriaceae</taxon>
        <taxon>Mucilaginibacter</taxon>
    </lineage>
</organism>
<evidence type="ECO:0008006" key="10">
    <source>
        <dbReference type="Google" id="ProtNLM"/>
    </source>
</evidence>
<dbReference type="InterPro" id="IPR011990">
    <property type="entry name" value="TPR-like_helical_dom_sf"/>
</dbReference>
<dbReference type="InterPro" id="IPR012944">
    <property type="entry name" value="SusD_RagB_dom"/>
</dbReference>
<evidence type="ECO:0000256" key="1">
    <source>
        <dbReference type="ARBA" id="ARBA00004442"/>
    </source>
</evidence>
<dbReference type="PROSITE" id="PS51257">
    <property type="entry name" value="PROKAR_LIPOPROTEIN"/>
    <property type="match status" value="1"/>
</dbReference>
<comment type="subcellular location">
    <subcellularLocation>
        <location evidence="1">Cell outer membrane</location>
    </subcellularLocation>
</comment>
<reference evidence="8 9" key="1">
    <citation type="submission" date="2016-11" db="EMBL/GenBank/DDBJ databases">
        <title>Whole Genome Sequencing of Mucilaginibacter polytrichastri RG4-7(T) isolated from the moss sample.</title>
        <authorList>
            <person name="Li Y."/>
        </authorList>
    </citation>
    <scope>NUCLEOTIDE SEQUENCE [LARGE SCALE GENOMIC DNA]</scope>
    <source>
        <strain evidence="8 9">RG4-7</strain>
    </source>
</reference>
<dbReference type="STRING" id="1302689.RG47T_2059"/>
<sequence>MKKKIAYVAALALTVQLLGSCKNELDVNPQERVTLDNYYKTQADAFAALVSVYDRFGFQAGGLYDKIAIMDAACDDHLAGGGGPSDINDLQVMSTYTLNSNVGPESYLWSKGYSGIYRANVLLSKIDAIPMDAAIKSRYIAETKTLRAIFYFDLVRFFKNIPLITGTIDPSQMFDVVQAPPADVYTLIIKDLTDAIPVLPATVPAATEGGRITKGAAQALLGKVYLQQQKWPEAAAQFAIVNGTTPGQANSTYGYKLLPKYADLWNPLNKFNSESILEIVHSANSQGGWGDAGASEGNLLDIITGPRGYSQLNSTAPDYYSGYSFLVFTPEFASFIHNDPRNFPTVANLDSLQNIAKSAKYTPGYNNTGFFLNKFIAHVANKTSVGTNYDLNFPQDNYEIRLADTYLLEAEALMKAGQSGVGSRAYQLFNAVRARVGLNPVELNMDNLMKERRLELAGEGQRWLDLVRWGIAGQVLQKRGFITGRNEIFPIPQSELNNTKLQQNKEWGGTL</sequence>
<dbReference type="SUPFAM" id="SSF48452">
    <property type="entry name" value="TPR-like"/>
    <property type="match status" value="1"/>
</dbReference>
<feature type="domain" description="RagB/SusD" evidence="6">
    <location>
        <begin position="362"/>
        <end position="476"/>
    </location>
</feature>
<dbReference type="InterPro" id="IPR033985">
    <property type="entry name" value="SusD-like_N"/>
</dbReference>
<keyword evidence="9" id="KW-1185">Reference proteome</keyword>
<dbReference type="CDD" id="cd08977">
    <property type="entry name" value="SusD"/>
    <property type="match status" value="1"/>
</dbReference>
<dbReference type="GO" id="GO:0009279">
    <property type="term" value="C:cell outer membrane"/>
    <property type="evidence" value="ECO:0007669"/>
    <property type="project" value="UniProtKB-SubCell"/>
</dbReference>
<dbReference type="Pfam" id="PF07980">
    <property type="entry name" value="SusD_RagB"/>
    <property type="match status" value="1"/>
</dbReference>
<dbReference type="Pfam" id="PF14322">
    <property type="entry name" value="SusD-like_3"/>
    <property type="match status" value="1"/>
</dbReference>
<keyword evidence="4" id="KW-0472">Membrane</keyword>
<evidence type="ECO:0000256" key="4">
    <source>
        <dbReference type="ARBA" id="ARBA00023136"/>
    </source>
</evidence>
<evidence type="ECO:0000256" key="2">
    <source>
        <dbReference type="ARBA" id="ARBA00006275"/>
    </source>
</evidence>
<evidence type="ECO:0000313" key="8">
    <source>
        <dbReference type="EMBL" id="OKS86603.1"/>
    </source>
</evidence>
<feature type="domain" description="SusD-like N-terminal" evidence="7">
    <location>
        <begin position="83"/>
        <end position="226"/>
    </location>
</feature>
<evidence type="ECO:0000259" key="6">
    <source>
        <dbReference type="Pfam" id="PF07980"/>
    </source>
</evidence>
<evidence type="ECO:0000313" key="9">
    <source>
        <dbReference type="Proteomes" id="UP000186720"/>
    </source>
</evidence>
<dbReference type="RefSeq" id="WP_216351038.1">
    <property type="nucleotide sequence ID" value="NZ_FPAM01000004.1"/>
</dbReference>